<proteinExistence type="predicted"/>
<gene>
    <name evidence="2" type="ORF">SAMN04488238_105322</name>
</gene>
<keyword evidence="1" id="KW-1133">Transmembrane helix</keyword>
<organism evidence="2 3">
    <name type="scientific">Roseicitreum antarcticum</name>
    <dbReference type="NCBI Taxonomy" id="564137"/>
    <lineage>
        <taxon>Bacteria</taxon>
        <taxon>Pseudomonadati</taxon>
        <taxon>Pseudomonadota</taxon>
        <taxon>Alphaproteobacteria</taxon>
        <taxon>Rhodobacterales</taxon>
        <taxon>Paracoccaceae</taxon>
        <taxon>Roseicitreum</taxon>
    </lineage>
</organism>
<keyword evidence="3" id="KW-1185">Reference proteome</keyword>
<dbReference type="AlphaFoldDB" id="A0A1H2ZBX4"/>
<dbReference type="RefSeq" id="WP_092889111.1">
    <property type="nucleotide sequence ID" value="NZ_CP061502.1"/>
</dbReference>
<dbReference type="Proteomes" id="UP000198539">
    <property type="component" value="Unassembled WGS sequence"/>
</dbReference>
<evidence type="ECO:0000256" key="1">
    <source>
        <dbReference type="SAM" id="Phobius"/>
    </source>
</evidence>
<dbReference type="EMBL" id="FNOM01000005">
    <property type="protein sequence ID" value="SDX14845.1"/>
    <property type="molecule type" value="Genomic_DNA"/>
</dbReference>
<sequence length="131" mass="13723">MLEQLAAYRHAAGQAVQLTARRAAFYAVGSLMLLVCLAMFSAAGWLALADAFSPLVAWVSLGCGYLGIGILALLIGSGVPQPKMPPPPRQAQHAAAGTGDPQAFAAMPALFGAFMFGFSTYMKLRKSPPRP</sequence>
<keyword evidence="1" id="KW-0472">Membrane</keyword>
<feature type="transmembrane region" description="Helical" evidence="1">
    <location>
        <begin position="103"/>
        <end position="122"/>
    </location>
</feature>
<accession>A0A1H2ZBX4</accession>
<reference evidence="2 3" key="1">
    <citation type="submission" date="2016-10" db="EMBL/GenBank/DDBJ databases">
        <authorList>
            <person name="de Groot N.N."/>
        </authorList>
    </citation>
    <scope>NUCLEOTIDE SEQUENCE [LARGE SCALE GENOMIC DNA]</scope>
    <source>
        <strain evidence="2 3">CGMCC 1.8894</strain>
    </source>
</reference>
<protein>
    <recommendedName>
        <fullName evidence="4">Holin-X, holin superfamily III</fullName>
    </recommendedName>
</protein>
<feature type="transmembrane region" description="Helical" evidence="1">
    <location>
        <begin position="55"/>
        <end position="79"/>
    </location>
</feature>
<feature type="transmembrane region" description="Helical" evidence="1">
    <location>
        <begin position="23"/>
        <end position="48"/>
    </location>
</feature>
<keyword evidence="1" id="KW-0812">Transmembrane</keyword>
<evidence type="ECO:0000313" key="3">
    <source>
        <dbReference type="Proteomes" id="UP000198539"/>
    </source>
</evidence>
<evidence type="ECO:0008006" key="4">
    <source>
        <dbReference type="Google" id="ProtNLM"/>
    </source>
</evidence>
<name>A0A1H2ZBX4_9RHOB</name>
<dbReference type="STRING" id="564137.SAMN04488238_105322"/>
<evidence type="ECO:0000313" key="2">
    <source>
        <dbReference type="EMBL" id="SDX14845.1"/>
    </source>
</evidence>